<gene>
    <name evidence="3" type="ORF">PG994_008969</name>
</gene>
<organism evidence="3 4">
    <name type="scientific">Apiospora phragmitis</name>
    <dbReference type="NCBI Taxonomy" id="2905665"/>
    <lineage>
        <taxon>Eukaryota</taxon>
        <taxon>Fungi</taxon>
        <taxon>Dikarya</taxon>
        <taxon>Ascomycota</taxon>
        <taxon>Pezizomycotina</taxon>
        <taxon>Sordariomycetes</taxon>
        <taxon>Xylariomycetidae</taxon>
        <taxon>Amphisphaeriales</taxon>
        <taxon>Apiosporaceae</taxon>
        <taxon>Apiospora</taxon>
    </lineage>
</organism>
<dbReference type="CDD" id="cd09917">
    <property type="entry name" value="F-box_SF"/>
    <property type="match status" value="1"/>
</dbReference>
<proteinExistence type="predicted"/>
<feature type="domain" description="F-box" evidence="2">
    <location>
        <begin position="52"/>
        <end position="99"/>
    </location>
</feature>
<evidence type="ECO:0000313" key="3">
    <source>
        <dbReference type="EMBL" id="KAK8058521.1"/>
    </source>
</evidence>
<comment type="caution">
    <text evidence="3">The sequence shown here is derived from an EMBL/GenBank/DDBJ whole genome shotgun (WGS) entry which is preliminary data.</text>
</comment>
<evidence type="ECO:0000259" key="2">
    <source>
        <dbReference type="PROSITE" id="PS50181"/>
    </source>
</evidence>
<feature type="region of interest" description="Disordered" evidence="1">
    <location>
        <begin position="1"/>
        <end position="22"/>
    </location>
</feature>
<sequence length="270" mass="31076">MDGPQRKKRASGKPNHLHNSDGTLTRASLFLTAVVGASKKETRLAKVDEASQNFFLKLPDEIILRILHIIPDKISILVLRQTCRQFKRLCEDATLKYKLPILLSTAPFIASFHQCGIWPLKDEICKPDPTEKVFWLPDFANEKALEYCQLLWRDQMCSDCADLRQDPAVHERAVHRIYESMVCSGCKAYHPAFLFSRIERQKIPSRRVCIGRQGYISLCQHKAINWQRLERRGSSTRCEAKHALECQTCRRAGTNVIADVYNGYRLIVYN</sequence>
<dbReference type="EMBL" id="JAQQWL010000009">
    <property type="protein sequence ID" value="KAK8058521.1"/>
    <property type="molecule type" value="Genomic_DNA"/>
</dbReference>
<name>A0ABR1UKA6_9PEZI</name>
<dbReference type="SUPFAM" id="SSF81383">
    <property type="entry name" value="F-box domain"/>
    <property type="match status" value="1"/>
</dbReference>
<dbReference type="Pfam" id="PF12937">
    <property type="entry name" value="F-box-like"/>
    <property type="match status" value="1"/>
</dbReference>
<protein>
    <recommendedName>
        <fullName evidence="2">F-box domain-containing protein</fullName>
    </recommendedName>
</protein>
<dbReference type="PROSITE" id="PS50181">
    <property type="entry name" value="FBOX"/>
    <property type="match status" value="1"/>
</dbReference>
<keyword evidence="4" id="KW-1185">Reference proteome</keyword>
<dbReference type="InterPro" id="IPR001810">
    <property type="entry name" value="F-box_dom"/>
</dbReference>
<feature type="compositionally biased region" description="Basic residues" evidence="1">
    <location>
        <begin position="1"/>
        <end position="11"/>
    </location>
</feature>
<dbReference type="Gene3D" id="1.20.1280.50">
    <property type="match status" value="1"/>
</dbReference>
<reference evidence="3 4" key="1">
    <citation type="submission" date="2023-01" db="EMBL/GenBank/DDBJ databases">
        <title>Analysis of 21 Apiospora genomes using comparative genomics revels a genus with tremendous synthesis potential of carbohydrate active enzymes and secondary metabolites.</title>
        <authorList>
            <person name="Sorensen T."/>
        </authorList>
    </citation>
    <scope>NUCLEOTIDE SEQUENCE [LARGE SCALE GENOMIC DNA]</scope>
    <source>
        <strain evidence="3 4">CBS 135458</strain>
    </source>
</reference>
<dbReference type="InterPro" id="IPR036047">
    <property type="entry name" value="F-box-like_dom_sf"/>
</dbReference>
<dbReference type="SMART" id="SM00256">
    <property type="entry name" value="FBOX"/>
    <property type="match status" value="1"/>
</dbReference>
<evidence type="ECO:0000256" key="1">
    <source>
        <dbReference type="SAM" id="MobiDB-lite"/>
    </source>
</evidence>
<evidence type="ECO:0000313" key="4">
    <source>
        <dbReference type="Proteomes" id="UP001480595"/>
    </source>
</evidence>
<accession>A0ABR1UKA6</accession>
<dbReference type="GeneID" id="92093441"/>
<dbReference type="Proteomes" id="UP001480595">
    <property type="component" value="Unassembled WGS sequence"/>
</dbReference>
<dbReference type="RefSeq" id="XP_066713967.1">
    <property type="nucleotide sequence ID" value="XM_066860378.1"/>
</dbReference>